<dbReference type="Pfam" id="PF13966">
    <property type="entry name" value="zf-RVT"/>
    <property type="match status" value="1"/>
</dbReference>
<evidence type="ECO:0000313" key="4">
    <source>
        <dbReference type="EMBL" id="GKV07784.1"/>
    </source>
</evidence>
<dbReference type="EMBL" id="BPVZ01000028">
    <property type="protein sequence ID" value="GKV07784.1"/>
    <property type="molecule type" value="Genomic_DNA"/>
</dbReference>
<dbReference type="PANTHER" id="PTHR33116">
    <property type="entry name" value="REVERSE TRANSCRIPTASE ZINC-BINDING DOMAIN-CONTAINING PROTEIN-RELATED-RELATED"/>
    <property type="match status" value="1"/>
</dbReference>
<feature type="domain" description="Reverse transcriptase" evidence="3">
    <location>
        <begin position="516"/>
        <end position="794"/>
    </location>
</feature>
<feature type="region of interest" description="Disordered" evidence="1">
    <location>
        <begin position="29"/>
        <end position="70"/>
    </location>
</feature>
<dbReference type="InterPro" id="IPR036691">
    <property type="entry name" value="Endo/exonu/phosph_ase_sf"/>
</dbReference>
<dbReference type="AlphaFoldDB" id="A0AAV5J8K1"/>
<protein>
    <recommendedName>
        <fullName evidence="3">Reverse transcriptase domain-containing protein</fullName>
    </recommendedName>
</protein>
<dbReference type="Pfam" id="PF00078">
    <property type="entry name" value="RVT_1"/>
    <property type="match status" value="1"/>
</dbReference>
<dbReference type="Pfam" id="PF03372">
    <property type="entry name" value="Exo_endo_phos"/>
    <property type="match status" value="1"/>
</dbReference>
<organism evidence="4 5">
    <name type="scientific">Rubroshorea leprosula</name>
    <dbReference type="NCBI Taxonomy" id="152421"/>
    <lineage>
        <taxon>Eukaryota</taxon>
        <taxon>Viridiplantae</taxon>
        <taxon>Streptophyta</taxon>
        <taxon>Embryophyta</taxon>
        <taxon>Tracheophyta</taxon>
        <taxon>Spermatophyta</taxon>
        <taxon>Magnoliopsida</taxon>
        <taxon>eudicotyledons</taxon>
        <taxon>Gunneridae</taxon>
        <taxon>Pentapetalae</taxon>
        <taxon>rosids</taxon>
        <taxon>malvids</taxon>
        <taxon>Malvales</taxon>
        <taxon>Dipterocarpaceae</taxon>
        <taxon>Rubroshorea</taxon>
    </lineage>
</organism>
<feature type="region of interest" description="Disordered" evidence="1">
    <location>
        <begin position="138"/>
        <end position="222"/>
    </location>
</feature>
<name>A0AAV5J8K1_9ROSI</name>
<dbReference type="GO" id="GO:0003824">
    <property type="term" value="F:catalytic activity"/>
    <property type="evidence" value="ECO:0007669"/>
    <property type="project" value="InterPro"/>
</dbReference>
<feature type="signal peptide" evidence="2">
    <location>
        <begin position="1"/>
        <end position="29"/>
    </location>
</feature>
<reference evidence="4 5" key="1">
    <citation type="journal article" date="2021" name="Commun. Biol.">
        <title>The genome of Shorea leprosula (Dipterocarpaceae) highlights the ecological relevance of drought in aseasonal tropical rainforests.</title>
        <authorList>
            <person name="Ng K.K.S."/>
            <person name="Kobayashi M.J."/>
            <person name="Fawcett J.A."/>
            <person name="Hatakeyama M."/>
            <person name="Paape T."/>
            <person name="Ng C.H."/>
            <person name="Ang C.C."/>
            <person name="Tnah L.H."/>
            <person name="Lee C.T."/>
            <person name="Nishiyama T."/>
            <person name="Sese J."/>
            <person name="O'Brien M.J."/>
            <person name="Copetti D."/>
            <person name="Mohd Noor M.I."/>
            <person name="Ong R.C."/>
            <person name="Putra M."/>
            <person name="Sireger I.Z."/>
            <person name="Indrioko S."/>
            <person name="Kosugi Y."/>
            <person name="Izuno A."/>
            <person name="Isagi Y."/>
            <person name="Lee S.L."/>
            <person name="Shimizu K.K."/>
        </authorList>
    </citation>
    <scope>NUCLEOTIDE SEQUENCE [LARGE SCALE GENOMIC DNA]</scope>
    <source>
        <strain evidence="4">214</strain>
    </source>
</reference>
<evidence type="ECO:0000256" key="2">
    <source>
        <dbReference type="SAM" id="SignalP"/>
    </source>
</evidence>
<comment type="caution">
    <text evidence="4">The sequence shown here is derived from an EMBL/GenBank/DDBJ whole genome shotgun (WGS) entry which is preliminary data.</text>
</comment>
<dbReference type="Gene3D" id="3.60.10.10">
    <property type="entry name" value="Endonuclease/exonuclease/phosphatase"/>
    <property type="match status" value="1"/>
</dbReference>
<dbReference type="SUPFAM" id="SSF56672">
    <property type="entry name" value="DNA/RNA polymerases"/>
    <property type="match status" value="1"/>
</dbReference>
<keyword evidence="2" id="KW-0732">Signal</keyword>
<gene>
    <name evidence="4" type="ORF">SLEP1_g19505</name>
</gene>
<dbReference type="Proteomes" id="UP001054252">
    <property type="component" value="Unassembled WGS sequence"/>
</dbReference>
<dbReference type="PROSITE" id="PS50878">
    <property type="entry name" value="RT_POL"/>
    <property type="match status" value="1"/>
</dbReference>
<evidence type="ECO:0000313" key="5">
    <source>
        <dbReference type="Proteomes" id="UP001054252"/>
    </source>
</evidence>
<dbReference type="InterPro" id="IPR000477">
    <property type="entry name" value="RT_dom"/>
</dbReference>
<evidence type="ECO:0000259" key="3">
    <source>
        <dbReference type="PROSITE" id="PS50878"/>
    </source>
</evidence>
<accession>A0AAV5J8K1</accession>
<feature type="chain" id="PRO_5043719475" description="Reverse transcriptase domain-containing protein" evidence="2">
    <location>
        <begin position="30"/>
        <end position="1273"/>
    </location>
</feature>
<evidence type="ECO:0000256" key="1">
    <source>
        <dbReference type="SAM" id="MobiDB-lite"/>
    </source>
</evidence>
<proteinExistence type="predicted"/>
<keyword evidence="5" id="KW-1185">Reference proteome</keyword>
<dbReference type="InterPro" id="IPR043502">
    <property type="entry name" value="DNA/RNA_pol_sf"/>
</dbReference>
<dbReference type="SUPFAM" id="SSF56219">
    <property type="entry name" value="DNase I-like"/>
    <property type="match status" value="1"/>
</dbReference>
<feature type="compositionally biased region" description="Basic and acidic residues" evidence="1">
    <location>
        <begin position="186"/>
        <end position="208"/>
    </location>
</feature>
<feature type="compositionally biased region" description="Acidic residues" evidence="1">
    <location>
        <begin position="35"/>
        <end position="46"/>
    </location>
</feature>
<dbReference type="InterPro" id="IPR005135">
    <property type="entry name" value="Endo/exonuclease/phosphatase"/>
</dbReference>
<dbReference type="PANTHER" id="PTHR33116:SF75">
    <property type="entry name" value="RIBONUCLEASE H PROTEIN"/>
    <property type="match status" value="1"/>
</dbReference>
<sequence>MFMGRRLAGKTLPTPIFLFTILKLNIGGARQPVDEPGDADGEEDDVERGAGESNGNVQLQDLQDGDRSTDVVPDSIENFENFEFFEFSKEGVNRDRTTDLVQKGGNDVADAGSKNEGGCLLGLVEQNNRMSYGEVVKKGVGSDRGPNGEDSGLIAMGQDTRKGESPLSIGRNTFSGNDAECSGQKAGERRGTLESRTPRCRGSREGKRGRGAGASSHRGGQMLPEFIANPNGAAAGESVGDSGIQNCNRSIKRKMQRKLAKEIWELAKQLGATADCDEEVICRIDEMEKRDSLAKAVTVKKAAGSAKKRALWEELHNLILNRKGNWCLGGDFNAVRSAGERAGCKGMSREMIDFDRFISESGLVDLPMVGRKYTWYNANGKYMSRIDRFLVSEEWLMRWCDVKQWGLERTVSDHCPVLLKHERVDWGPKPFKIFDAWLQEPGCKEIIRNTWNSTTVEGWYGFKLKEKLKTFSEEEIKNAVWDCESSKSPGPDGFNFKFVKCMWEDIKSEIAGFIREFQEHGRLVRGSNASFITLIPKVENPQRIEEYRPISLIGVMYKIIAKLLANRLRKVLDKVIGEQQMAFIEGRQLVDGVVIANEVIDEAKRNKKRSFLFKVDFEKAYDKVCWDFLDYMLLRMGFCNTWRMWIRECLQSNTVSVLVNGSPSRQFSVSKGLRQGDPLSPFLFLIVAEGLNGLMSSAVEKELYKGVTVGKDAVMITHLQFADDTIFFGDATENNIMVIKSIMRSFELLSGLKINLQKSQLMGINVEDSWGCKMAYRLCCKKGEFPFKYLGIPIGGSHRRLTMWQPLLESFKKKLSSWKGRQGRQLSLGGRITLINSVLSSLPVFLMSVYLLPKGTLKAIDKIRKSFLWGGEGERKRINWVNWKKVCMPKECGGLGVRDLEHFNLSLMGKWWGRLAAKEDGLWRKVIASKYGEGGRHWMDWVRNGVGACSCWWRDVRRIDNVEGEITGWLTEGFSLKLGEGKGVSFWWDEWSRGFCLANKFPRLYLLSEGKEKECCQMGSMCNGTWKWNITWRRKLLEREEEAAKELSIEIEGVKIAPGRPDEWEWIHSKDSRYSTKTAYSLLTKVPRCPTQERVFKRVWNPNLPTKISAFNWQLLLNRLPTKSNLLKRGFSAIMGDGKCSLCQEEEEDATHLFLKCKNRRWIWKECDRWWGINIEPQEDCWKTFEHLGTWTRNTRIRKGWDCTWSAIVWSIWLMRNQRIFQNQEMDPGKLLDLVQIRSFLWFKAKKAWCYFTLSDWISNPIACLTEYCGGKS</sequence>
<dbReference type="CDD" id="cd01650">
    <property type="entry name" value="RT_nLTR_like"/>
    <property type="match status" value="1"/>
</dbReference>
<dbReference type="InterPro" id="IPR026960">
    <property type="entry name" value="RVT-Znf"/>
</dbReference>